<dbReference type="AlphaFoldDB" id="A0AAN7KJR5"/>
<evidence type="ECO:0000313" key="2">
    <source>
        <dbReference type="EMBL" id="KAK4768669.1"/>
    </source>
</evidence>
<feature type="region of interest" description="Disordered" evidence="1">
    <location>
        <begin position="15"/>
        <end position="36"/>
    </location>
</feature>
<evidence type="ECO:0000313" key="3">
    <source>
        <dbReference type="Proteomes" id="UP001345219"/>
    </source>
</evidence>
<name>A0AAN7KJR5_9MYRT</name>
<organism evidence="2 3">
    <name type="scientific">Trapa incisa</name>
    <dbReference type="NCBI Taxonomy" id="236973"/>
    <lineage>
        <taxon>Eukaryota</taxon>
        <taxon>Viridiplantae</taxon>
        <taxon>Streptophyta</taxon>
        <taxon>Embryophyta</taxon>
        <taxon>Tracheophyta</taxon>
        <taxon>Spermatophyta</taxon>
        <taxon>Magnoliopsida</taxon>
        <taxon>eudicotyledons</taxon>
        <taxon>Gunneridae</taxon>
        <taxon>Pentapetalae</taxon>
        <taxon>rosids</taxon>
        <taxon>malvids</taxon>
        <taxon>Myrtales</taxon>
        <taxon>Lythraceae</taxon>
        <taxon>Trapa</taxon>
    </lineage>
</organism>
<sequence length="70" mass="7851">MRTFQEESTIACTRDAKASASDGLAPANQLSPTNVKVCPDNSYTESSETFDQEHPQNCVTRKRGSRIWWT</sequence>
<gene>
    <name evidence="2" type="ORF">SAY87_003810</name>
</gene>
<dbReference type="Proteomes" id="UP001345219">
    <property type="component" value="Chromosome 3"/>
</dbReference>
<protein>
    <submittedName>
        <fullName evidence="2">Uncharacterized protein</fullName>
    </submittedName>
</protein>
<evidence type="ECO:0000256" key="1">
    <source>
        <dbReference type="SAM" id="MobiDB-lite"/>
    </source>
</evidence>
<accession>A0AAN7KJR5</accession>
<proteinExistence type="predicted"/>
<reference evidence="2 3" key="1">
    <citation type="journal article" date="2023" name="Hortic Res">
        <title>Pangenome of water caltrop reveals structural variations and asymmetric subgenome divergence after allopolyploidization.</title>
        <authorList>
            <person name="Zhang X."/>
            <person name="Chen Y."/>
            <person name="Wang L."/>
            <person name="Yuan Y."/>
            <person name="Fang M."/>
            <person name="Shi L."/>
            <person name="Lu R."/>
            <person name="Comes H.P."/>
            <person name="Ma Y."/>
            <person name="Chen Y."/>
            <person name="Huang G."/>
            <person name="Zhou Y."/>
            <person name="Zheng Z."/>
            <person name="Qiu Y."/>
        </authorList>
    </citation>
    <scope>NUCLEOTIDE SEQUENCE [LARGE SCALE GENOMIC DNA]</scope>
    <source>
        <tissue evidence="2">Roots</tissue>
    </source>
</reference>
<dbReference type="EMBL" id="JAXIOK010000006">
    <property type="protein sequence ID" value="KAK4768669.1"/>
    <property type="molecule type" value="Genomic_DNA"/>
</dbReference>
<comment type="caution">
    <text evidence="2">The sequence shown here is derived from an EMBL/GenBank/DDBJ whole genome shotgun (WGS) entry which is preliminary data.</text>
</comment>
<keyword evidence="3" id="KW-1185">Reference proteome</keyword>